<dbReference type="Pfam" id="PF13423">
    <property type="entry name" value="UCH_1"/>
    <property type="match status" value="1"/>
</dbReference>
<gene>
    <name evidence="2" type="ORF">KCV03_g2415</name>
</gene>
<feature type="non-terminal residue" evidence="2">
    <location>
        <position position="1"/>
    </location>
</feature>
<comment type="caution">
    <text evidence="2">The sequence shown here is derived from an EMBL/GenBank/DDBJ whole genome shotgun (WGS) entry which is preliminary data.</text>
</comment>
<dbReference type="AlphaFoldDB" id="A0A9P8KAY9"/>
<reference evidence="2" key="1">
    <citation type="journal article" date="2021" name="J Fungi (Basel)">
        <title>Virulence traits and population genomics of the black yeast Aureobasidium melanogenum.</title>
        <authorList>
            <person name="Cernosa A."/>
            <person name="Sun X."/>
            <person name="Gostincar C."/>
            <person name="Fang C."/>
            <person name="Gunde-Cimerman N."/>
            <person name="Song Z."/>
        </authorList>
    </citation>
    <scope>NUCLEOTIDE SEQUENCE</scope>
    <source>
        <strain evidence="2">EXF-8016</strain>
    </source>
</reference>
<dbReference type="Proteomes" id="UP000767238">
    <property type="component" value="Unassembled WGS sequence"/>
</dbReference>
<evidence type="ECO:0000259" key="1">
    <source>
        <dbReference type="Pfam" id="PF13423"/>
    </source>
</evidence>
<name>A0A9P8KAY9_AURME</name>
<dbReference type="Gene3D" id="3.90.70.10">
    <property type="entry name" value="Cysteine proteinases"/>
    <property type="match status" value="1"/>
</dbReference>
<dbReference type="EMBL" id="JAHFYH010000011">
    <property type="protein sequence ID" value="KAH0226931.1"/>
    <property type="molecule type" value="Genomic_DNA"/>
</dbReference>
<evidence type="ECO:0000313" key="2">
    <source>
        <dbReference type="EMBL" id="KAH0226931.1"/>
    </source>
</evidence>
<organism evidence="2 3">
    <name type="scientific">Aureobasidium melanogenum</name>
    <name type="common">Aureobasidium pullulans var. melanogenum</name>
    <dbReference type="NCBI Taxonomy" id="46634"/>
    <lineage>
        <taxon>Eukaryota</taxon>
        <taxon>Fungi</taxon>
        <taxon>Dikarya</taxon>
        <taxon>Ascomycota</taxon>
        <taxon>Pezizomycotina</taxon>
        <taxon>Dothideomycetes</taxon>
        <taxon>Dothideomycetidae</taxon>
        <taxon>Dothideales</taxon>
        <taxon>Saccotheciaceae</taxon>
        <taxon>Aureobasidium</taxon>
    </lineage>
</organism>
<proteinExistence type="predicted"/>
<reference evidence="2" key="2">
    <citation type="submission" date="2021-08" db="EMBL/GenBank/DDBJ databases">
        <authorList>
            <person name="Gostincar C."/>
            <person name="Sun X."/>
            <person name="Song Z."/>
            <person name="Gunde-Cimerman N."/>
        </authorList>
    </citation>
    <scope>NUCLEOTIDE SEQUENCE</scope>
    <source>
        <strain evidence="2">EXF-8016</strain>
    </source>
</reference>
<accession>A0A9P8KAY9</accession>
<evidence type="ECO:0000313" key="3">
    <source>
        <dbReference type="Proteomes" id="UP000767238"/>
    </source>
</evidence>
<dbReference type="InterPro" id="IPR028881">
    <property type="entry name" value="PAN2_UCH_dom"/>
</dbReference>
<sequence>MLALIRADWSKFKKEDHARYLNPGDFWQFAAKGLPSVSFDPIKKKTCTSCHESTCYQTSQDIDVNSIELYGQASSQGTFPHALNSWFKDQDIQKHKENFSTCSSCNNELPFSQKTVMLDRLPHVLCVGMNTGEKDSLPDLKDPNTVLGGVELKFEHISGEERSVKYKTVALVYSGGPSHWVSAVRVKYQKTATSKTAVEGWLGCDGQKDSCREVNGRTLNPKINSGAVARVLLNRVYKECENGMYLK</sequence>
<protein>
    <recommendedName>
        <fullName evidence="1">PAN2 UCH domain-containing protein</fullName>
    </recommendedName>
</protein>
<feature type="domain" description="PAN2 UCH" evidence="1">
    <location>
        <begin position="43"/>
        <end position="192"/>
    </location>
</feature>
<dbReference type="OrthoDB" id="3933233at2759"/>